<dbReference type="RefSeq" id="WP_027030882.1">
    <property type="nucleotide sequence ID" value="NZ_CP033367.1"/>
</dbReference>
<dbReference type="EMBL" id="CP033367">
    <property type="protein sequence ID" value="QKD02052.1"/>
    <property type="molecule type" value="Genomic_DNA"/>
</dbReference>
<accession>A0A6M7WI14</accession>
<dbReference type="AlphaFoldDB" id="A0A6M7WI14"/>
<evidence type="ECO:0000313" key="3">
    <source>
        <dbReference type="Proteomes" id="UP000503017"/>
    </source>
</evidence>
<reference evidence="2 3" key="1">
    <citation type="submission" date="2018-10" db="EMBL/GenBank/DDBJ databases">
        <authorList>
            <person name="Perry B.J."/>
            <person name="Sullivan J.T."/>
            <person name="Murphy R.J.T."/>
            <person name="Ramsay J.P."/>
            <person name="Ronson C.W."/>
        </authorList>
    </citation>
    <scope>NUCLEOTIDE SEQUENCE [LARGE SCALE GENOMIC DNA]</scope>
    <source>
        <strain evidence="2 3">R88b</strain>
    </source>
</reference>
<organism evidence="2 3">
    <name type="scientific">Mesorhizobium loti R88b</name>
    <dbReference type="NCBI Taxonomy" id="935548"/>
    <lineage>
        <taxon>Bacteria</taxon>
        <taxon>Pseudomonadati</taxon>
        <taxon>Pseudomonadota</taxon>
        <taxon>Alphaproteobacteria</taxon>
        <taxon>Hyphomicrobiales</taxon>
        <taxon>Phyllobacteriaceae</taxon>
        <taxon>Mesorhizobium</taxon>
    </lineage>
</organism>
<feature type="chain" id="PRO_5027094103" evidence="1">
    <location>
        <begin position="25"/>
        <end position="412"/>
    </location>
</feature>
<feature type="signal peptide" evidence="1">
    <location>
        <begin position="1"/>
        <end position="24"/>
    </location>
</feature>
<gene>
    <name evidence="2" type="ORF">EB235_11515</name>
</gene>
<proteinExistence type="predicted"/>
<keyword evidence="1" id="KW-0732">Signal</keyword>
<name>A0A6M7WI14_RHILI</name>
<protein>
    <submittedName>
        <fullName evidence="2">Uncharacterized protein</fullName>
    </submittedName>
</protein>
<evidence type="ECO:0000256" key="1">
    <source>
        <dbReference type="SAM" id="SignalP"/>
    </source>
</evidence>
<dbReference type="Proteomes" id="UP000503017">
    <property type="component" value="Chromosome"/>
</dbReference>
<evidence type="ECO:0000313" key="2">
    <source>
        <dbReference type="EMBL" id="QKD02052.1"/>
    </source>
</evidence>
<sequence length="412" mass="44355">MFWTVVKRAALLGALLALPLTARAEPVTYAGKLGNIDIVVEFTGDPATAGAALAGRYFYRSKGVDIPLQAKSNKGTAFQLAEEEACDAKKCGDGQAPPIAAVWRLSSSDKGKTLEGTWTAKKALPLKLTRIASRAQTETPATTPRDLYDFTDMTFSGDDAPITMAASPYDYLRLDFAPKADAKAGWPDAAYDYVTDPRTKFARPRIVDLAGGAPIEAANALLQSRHWHDSLSALSCAALRYAGFHEGPPIEGMDDGSLGGYEDSHSEVTSLTPKLMSWRESGSLFCGGAHPDNYSDAYVMDVRRGALLGLQDMFSDTVDGKPGPSLLAFVKEKRNKPSEQTEIESEAECGTDDLINDYLAASLKRDGDKQMLVFGLQGLPNVIQACGDDLLEMPASEAQALFKPEFAKLLEP</sequence>